<organism evidence="9 10">
    <name type="scientific">Desulfonema ishimotonii</name>
    <dbReference type="NCBI Taxonomy" id="45657"/>
    <lineage>
        <taxon>Bacteria</taxon>
        <taxon>Pseudomonadati</taxon>
        <taxon>Thermodesulfobacteriota</taxon>
        <taxon>Desulfobacteria</taxon>
        <taxon>Desulfobacterales</taxon>
        <taxon>Desulfococcaceae</taxon>
        <taxon>Desulfonema</taxon>
    </lineage>
</organism>
<evidence type="ECO:0000256" key="6">
    <source>
        <dbReference type="ARBA" id="ARBA00023136"/>
    </source>
</evidence>
<gene>
    <name evidence="9" type="ORF">DENIS_2273</name>
</gene>
<reference evidence="10" key="2">
    <citation type="submission" date="2019-01" db="EMBL/GenBank/DDBJ databases">
        <title>Genome sequence of Desulfonema ishimotonii strain Tokyo 01.</title>
        <authorList>
            <person name="Fukui M."/>
        </authorList>
    </citation>
    <scope>NUCLEOTIDE SEQUENCE [LARGE SCALE GENOMIC DNA]</scope>
    <source>
        <strain evidence="10">Tokyo 01</strain>
    </source>
</reference>
<dbReference type="PIRSF" id="PIRSF006066">
    <property type="entry name" value="HI0050"/>
    <property type="match status" value="1"/>
</dbReference>
<accession>A0A401FWJ4</accession>
<keyword evidence="5 7" id="KW-1133">Transmembrane helix</keyword>
<evidence type="ECO:0000256" key="1">
    <source>
        <dbReference type="ARBA" id="ARBA00004429"/>
    </source>
</evidence>
<evidence type="ECO:0000256" key="4">
    <source>
        <dbReference type="ARBA" id="ARBA00022692"/>
    </source>
</evidence>
<keyword evidence="10" id="KW-1185">Reference proteome</keyword>
<dbReference type="InterPro" id="IPR004681">
    <property type="entry name" value="TRAP_DctM"/>
</dbReference>
<evidence type="ECO:0000256" key="2">
    <source>
        <dbReference type="ARBA" id="ARBA00022475"/>
    </source>
</evidence>
<comment type="subcellular location">
    <subcellularLocation>
        <location evidence="1">Cell inner membrane</location>
        <topology evidence="1">Multi-pass membrane protein</topology>
    </subcellularLocation>
</comment>
<keyword evidence="2" id="KW-1003">Cell membrane</keyword>
<feature type="transmembrane region" description="Helical" evidence="7">
    <location>
        <begin position="252"/>
        <end position="270"/>
    </location>
</feature>
<feature type="domain" description="TRAP C4-dicarboxylate transport system permease DctM subunit" evidence="8">
    <location>
        <begin position="11"/>
        <end position="427"/>
    </location>
</feature>
<feature type="transmembrane region" description="Helical" evidence="7">
    <location>
        <begin position="282"/>
        <end position="306"/>
    </location>
</feature>
<evidence type="ECO:0000259" key="8">
    <source>
        <dbReference type="Pfam" id="PF06808"/>
    </source>
</evidence>
<sequence length="439" mass="47181">MTPEILVLLMFGCLFAGIFLGYPTAFVLGGVAMIFGFVNMGPDIFGLFITRLFGLMKNYTLLAVPLFLFMGVFMEKSGVARRLFHAMHLLWGGMRGGLGISTIAISALFAAATGVVGASEVTIGLMALPAMLSRDYDKSLACGSVCAGGTLGILIPPSIMIVIYGPIARISVGKLFLGALVPGILLSLLYMLYIAVRCYFRPQDGPPMPREERDVPLRKKLLLLVTSVFPPGLLIFAVLGSIFFGVAAVTEAAAVGVIASMLLAACYGRLDFPTVRDACTQTLTITSMILMIAIGASFFSSVFVALGGDEVISSLFLNLPFGKWGILLTIMGLLVIVGMFIDWMGIVFIIVPLITPIGAELGFDPVWFAVMVMVNLQISFLTPPFAYSIFYLKGITPPEVQTTDIYRGVLPFVGMQVLALALCVIFPILITWLPGHLIK</sequence>
<dbReference type="NCBIfam" id="TIGR00786">
    <property type="entry name" value="dctM"/>
    <property type="match status" value="1"/>
</dbReference>
<feature type="transmembrane region" description="Helical" evidence="7">
    <location>
        <begin position="59"/>
        <end position="79"/>
    </location>
</feature>
<dbReference type="InterPro" id="IPR010656">
    <property type="entry name" value="DctM"/>
</dbReference>
<dbReference type="PANTHER" id="PTHR33362">
    <property type="entry name" value="SIALIC ACID TRAP TRANSPORTER PERMEASE PROTEIN SIAT-RELATED"/>
    <property type="match status" value="1"/>
</dbReference>
<keyword evidence="3" id="KW-0997">Cell inner membrane</keyword>
<keyword evidence="6 7" id="KW-0472">Membrane</keyword>
<feature type="transmembrane region" description="Helical" evidence="7">
    <location>
        <begin position="326"/>
        <end position="354"/>
    </location>
</feature>
<dbReference type="PANTHER" id="PTHR33362:SF7">
    <property type="entry name" value="SLL1103 PROTEIN"/>
    <property type="match status" value="1"/>
</dbReference>
<evidence type="ECO:0000256" key="3">
    <source>
        <dbReference type="ARBA" id="ARBA00022519"/>
    </source>
</evidence>
<dbReference type="GO" id="GO:0022857">
    <property type="term" value="F:transmembrane transporter activity"/>
    <property type="evidence" value="ECO:0007669"/>
    <property type="project" value="TreeGrafter"/>
</dbReference>
<reference evidence="10" key="1">
    <citation type="submission" date="2017-11" db="EMBL/GenBank/DDBJ databases">
        <authorList>
            <person name="Watanabe M."/>
            <person name="Kojima H."/>
        </authorList>
    </citation>
    <scope>NUCLEOTIDE SEQUENCE [LARGE SCALE GENOMIC DNA]</scope>
    <source>
        <strain evidence="10">Tokyo 01</strain>
    </source>
</reference>
<evidence type="ECO:0000313" key="9">
    <source>
        <dbReference type="EMBL" id="GBC61313.1"/>
    </source>
</evidence>
<dbReference type="RefSeq" id="WP_124328614.1">
    <property type="nucleotide sequence ID" value="NZ_BEXT01000001.1"/>
</dbReference>
<dbReference type="GO" id="GO:0005886">
    <property type="term" value="C:plasma membrane"/>
    <property type="evidence" value="ECO:0007669"/>
    <property type="project" value="UniProtKB-SubCell"/>
</dbReference>
<feature type="transmembrane region" description="Helical" evidence="7">
    <location>
        <begin position="412"/>
        <end position="433"/>
    </location>
</feature>
<evidence type="ECO:0000256" key="7">
    <source>
        <dbReference type="SAM" id="Phobius"/>
    </source>
</evidence>
<keyword evidence="4 7" id="KW-0812">Transmembrane</keyword>
<feature type="transmembrane region" description="Helical" evidence="7">
    <location>
        <begin position="366"/>
        <end position="392"/>
    </location>
</feature>
<proteinExistence type="predicted"/>
<dbReference type="Pfam" id="PF06808">
    <property type="entry name" value="DctM"/>
    <property type="match status" value="1"/>
</dbReference>
<evidence type="ECO:0000256" key="5">
    <source>
        <dbReference type="ARBA" id="ARBA00022989"/>
    </source>
</evidence>
<feature type="transmembrane region" description="Helical" evidence="7">
    <location>
        <begin position="6"/>
        <end position="38"/>
    </location>
</feature>
<feature type="transmembrane region" description="Helical" evidence="7">
    <location>
        <begin position="176"/>
        <end position="200"/>
    </location>
</feature>
<dbReference type="Proteomes" id="UP000288096">
    <property type="component" value="Unassembled WGS sequence"/>
</dbReference>
<evidence type="ECO:0000313" key="10">
    <source>
        <dbReference type="Proteomes" id="UP000288096"/>
    </source>
</evidence>
<protein>
    <submittedName>
        <fullName evidence="9">C4-dicarboxylate ABC transporter</fullName>
    </submittedName>
</protein>
<dbReference type="AlphaFoldDB" id="A0A401FWJ4"/>
<dbReference type="OrthoDB" id="9785600at2"/>
<dbReference type="EMBL" id="BEXT01000001">
    <property type="protein sequence ID" value="GBC61313.1"/>
    <property type="molecule type" value="Genomic_DNA"/>
</dbReference>
<feature type="transmembrane region" description="Helical" evidence="7">
    <location>
        <begin position="99"/>
        <end position="128"/>
    </location>
</feature>
<comment type="caution">
    <text evidence="9">The sequence shown here is derived from an EMBL/GenBank/DDBJ whole genome shotgun (WGS) entry which is preliminary data.</text>
</comment>
<name>A0A401FWJ4_9BACT</name>
<feature type="transmembrane region" description="Helical" evidence="7">
    <location>
        <begin position="221"/>
        <end position="246"/>
    </location>
</feature>
<feature type="transmembrane region" description="Helical" evidence="7">
    <location>
        <begin position="140"/>
        <end position="164"/>
    </location>
</feature>